<dbReference type="EMBL" id="BAAAEW010000004">
    <property type="protein sequence ID" value="GAA0742200.1"/>
    <property type="molecule type" value="Genomic_DNA"/>
</dbReference>
<organism evidence="2 3">
    <name type="scientific">Ideonella azotifigens</name>
    <dbReference type="NCBI Taxonomy" id="513160"/>
    <lineage>
        <taxon>Bacteria</taxon>
        <taxon>Pseudomonadati</taxon>
        <taxon>Pseudomonadota</taxon>
        <taxon>Betaproteobacteria</taxon>
        <taxon>Burkholderiales</taxon>
        <taxon>Sphaerotilaceae</taxon>
        <taxon>Ideonella</taxon>
    </lineage>
</organism>
<evidence type="ECO:0000313" key="3">
    <source>
        <dbReference type="Proteomes" id="UP001500279"/>
    </source>
</evidence>
<evidence type="ECO:0000313" key="2">
    <source>
        <dbReference type="EMBL" id="GAA0742200.1"/>
    </source>
</evidence>
<accession>A0ABN1JLC7</accession>
<sequence length="464" mass="49938">MTLSPRTAFRQLLPLALSGLFAVQGSAALAAQAEASFDFGQSHPYLGFGAQVWLNDNKPEQSTQMLRDLHARYVRVGLAPKILLNQLRPGMSVQDALTLIKANDSEQQRQRLTRFGEQMKQLGIQIHLIFWRMPEPWARYDTQRKSGSKDRSTFADPARVADYANLVTAQMVYLRGLGITADAVELTNEPHGAWSTLYTREDYARLVQAARAAMQQNGLGEVKIAGPGVNLKQFDHYIGALQQAKATDDLGYISAHVYENPELLSDPRQPGMASFLGRGHFGPIVITEFGAQDGKAKVGARSFAVTEPAYGLSAIAQAGLLLNNGASALIYWQLKDFNWGTQGHGLLSEDGQRRPVAQALQTIVAPLPAGAKIAAVQGRMPAGLVATAFQTPQNSYLMISNSSDEPHQLNARLQGGSGHCGKIAQTQVWRTGGEGGGAVKAPEVSDCTVKAGIGPGSAVLVVLQ</sequence>
<gene>
    <name evidence="2" type="ORF">GCM10009107_05460</name>
</gene>
<dbReference type="Gene3D" id="3.20.20.80">
    <property type="entry name" value="Glycosidases"/>
    <property type="match status" value="1"/>
</dbReference>
<dbReference type="SUPFAM" id="SSF51445">
    <property type="entry name" value="(Trans)glycosidases"/>
    <property type="match status" value="1"/>
</dbReference>
<comment type="caution">
    <text evidence="2">The sequence shown here is derived from an EMBL/GenBank/DDBJ whole genome shotgun (WGS) entry which is preliminary data.</text>
</comment>
<feature type="chain" id="PRO_5046851272" evidence="1">
    <location>
        <begin position="31"/>
        <end position="464"/>
    </location>
</feature>
<reference evidence="3" key="1">
    <citation type="journal article" date="2019" name="Int. J. Syst. Evol. Microbiol.">
        <title>The Global Catalogue of Microorganisms (GCM) 10K type strain sequencing project: providing services to taxonomists for standard genome sequencing and annotation.</title>
        <authorList>
            <consortium name="The Broad Institute Genomics Platform"/>
            <consortium name="The Broad Institute Genome Sequencing Center for Infectious Disease"/>
            <person name="Wu L."/>
            <person name="Ma J."/>
        </authorList>
    </citation>
    <scope>NUCLEOTIDE SEQUENCE [LARGE SCALE GENOMIC DNA]</scope>
    <source>
        <strain evidence="3">JCM 15503</strain>
    </source>
</reference>
<name>A0ABN1JLC7_9BURK</name>
<evidence type="ECO:0000256" key="1">
    <source>
        <dbReference type="SAM" id="SignalP"/>
    </source>
</evidence>
<keyword evidence="3" id="KW-1185">Reference proteome</keyword>
<dbReference type="Proteomes" id="UP001500279">
    <property type="component" value="Unassembled WGS sequence"/>
</dbReference>
<proteinExistence type="predicted"/>
<dbReference type="InterPro" id="IPR017853">
    <property type="entry name" value="GH"/>
</dbReference>
<dbReference type="RefSeq" id="WP_141289121.1">
    <property type="nucleotide sequence ID" value="NZ_BAAAEW010000004.1"/>
</dbReference>
<protein>
    <submittedName>
        <fullName evidence="2">Uncharacterized protein</fullName>
    </submittedName>
</protein>
<feature type="signal peptide" evidence="1">
    <location>
        <begin position="1"/>
        <end position="30"/>
    </location>
</feature>
<keyword evidence="1" id="KW-0732">Signal</keyword>